<feature type="compositionally biased region" description="Polar residues" evidence="5">
    <location>
        <begin position="56"/>
        <end position="68"/>
    </location>
</feature>
<feature type="compositionally biased region" description="Basic and acidic residues" evidence="5">
    <location>
        <begin position="130"/>
        <end position="142"/>
    </location>
</feature>
<feature type="region of interest" description="Disordered" evidence="5">
    <location>
        <begin position="1637"/>
        <end position="1663"/>
    </location>
</feature>
<feature type="region of interest" description="Disordered" evidence="5">
    <location>
        <begin position="1760"/>
        <end position="1788"/>
    </location>
</feature>
<feature type="compositionally biased region" description="Basic and acidic residues" evidence="5">
    <location>
        <begin position="30"/>
        <end position="40"/>
    </location>
</feature>
<feature type="compositionally biased region" description="Polar residues" evidence="5">
    <location>
        <begin position="155"/>
        <end position="171"/>
    </location>
</feature>
<dbReference type="Pfam" id="PF12510">
    <property type="entry name" value="Smoothelin"/>
    <property type="match status" value="1"/>
</dbReference>
<keyword evidence="8" id="KW-1185">Reference proteome</keyword>
<evidence type="ECO:0000256" key="2">
    <source>
        <dbReference type="ARBA" id="ARBA00023054"/>
    </source>
</evidence>
<feature type="compositionally biased region" description="Low complexity" evidence="5">
    <location>
        <begin position="76"/>
        <end position="119"/>
    </location>
</feature>
<proteinExistence type="inferred from homology"/>
<dbReference type="InterPro" id="IPR001715">
    <property type="entry name" value="CH_dom"/>
</dbReference>
<feature type="region of interest" description="Disordered" evidence="5">
    <location>
        <begin position="1694"/>
        <end position="1739"/>
    </location>
</feature>
<feature type="domain" description="Ig-like" evidence="7">
    <location>
        <begin position="1200"/>
        <end position="1288"/>
    </location>
</feature>
<evidence type="ECO:0000259" key="7">
    <source>
        <dbReference type="PROSITE" id="PS50835"/>
    </source>
</evidence>
<feature type="compositionally biased region" description="Polar residues" evidence="5">
    <location>
        <begin position="294"/>
        <end position="318"/>
    </location>
</feature>
<evidence type="ECO:0000256" key="3">
    <source>
        <dbReference type="ARBA" id="ARBA00023319"/>
    </source>
</evidence>
<dbReference type="InterPro" id="IPR036179">
    <property type="entry name" value="Ig-like_dom_sf"/>
</dbReference>
<feature type="domain" description="Calponin-homology (CH)" evidence="6">
    <location>
        <begin position="2118"/>
        <end position="2224"/>
    </location>
</feature>
<evidence type="ECO:0000256" key="5">
    <source>
        <dbReference type="SAM" id="MobiDB-lite"/>
    </source>
</evidence>
<sequence>MKLGYHTTQNTEQLKKGKPGLEKSSAGVGHAREPGADVKRSTSTFLPSTSSPTRTQSLRTSGSRSSNGLKLDNGSSHEPAPSPSSASVSSFSLTTNSPSSSVKASQSSPRQNNNNSARPKPTVRQSLAAKSDHSKSHEDKTYNDNLEGSKASDASKVSQKTDLGAESSSVLEQVKAKLESRRNSSNNELKTPDHLRSTLTKSLATPLETPSSDDVFSFPESKKTQDTSEDQNLRRGSTGGERYREARHHILKLSGLTYGQKPSLTTDHLSPTAEVKADIVRSIEAAKSPHEIKTLTNEKSIKNSDSPLSTHSSKGQSKQGDDLDAEYKTSPQSIIPKAVGSVTDKKEPLHKQIPPDELLNLSDSSGKPVSHGVKDDVRKTGQLSHVTNEEQKRTPKTSTISTLKSGAVPETPVKRTRSLYTPGKSSLDSRNKNVDLTDMSTIESVVITARAICEKPTEDLKQSDSDTSGETVMPVLNLVSNNQNDHLDSVKPDSVLNTTQKMEPILHTVGVTIASETVELPSKPTLTRSRPVGRSLTESRTSRPEMYRDDRFLARIDENAELHKDNSVEMHQHEPQQEILQHHEPQQEIPQPVTRQRKVGVIMTGAPPAMESKPDITEDCQVARHPGYGLRLAPQEPEGSHLNSLLRDFQLQKPVDEESLVARMKRFSAPAPNYVQMQVASSHLDDQSKRRHSEIYNKQEAIKIEQAFSSLLEDLEVVSGSESNISDHEHSESDDSLASSHESSASLDSSYQTLKTLGNKELPSSLPSKSEEQNNEPLTSYQHHDLTSTHHTDITTSDKVKDYHKDGLSSMSQEDSGIALSPEELPQKQDNVDRSNLAEESQPAADSRSASSASQETCTDLTDGAIMTGERLDQSEPHSAMETISSHSSTTTAVLQLAPTPQISQETIGTRTFRVNQDKDGGITLQASAEDENQNRVVTVRTLKQRTPSDADEELRDKIVQKKMVSPGGTVLEEKAVVQTKKKLTSRGSNYYTRSTYTTRTKRDKHGQETVEHNVSVETENKSVSQGQSWGNKVVTSVTLDEGGNPVLSENENDRKTDAKLAITNKADGAGEVSGIAPSLTAVSPTEMIKAIASVKVEGPPEITQPLTDVTSLEGKHVTLSCGIRSTQTTHVTWYKNDVEITEADLYACHYDEEEGRATLRIPDATIFDTASYSAICQNSLGEARTTCSVVIKRRYEKVPAIAKGLSDLSVGEGHSVHLVCSILDAASTAWFKNGKLLVPSVDVQQVYDGKEASLNFNEVLLEDAGCYECVATNDCGESSTSCTLVVTSSGSENTVVPVFLTKFSDIQILDGENVTLECEVIGSPEPNITWWKNGHELPADLSFSANYDGRVSCLQINNMKSEDSGIYKCTAENTAGKVSREANVTVLVKRAAHFVSKLEDVNTSRGKAVVLRCSVAGTPQPSVSWTKDGISIGQSSKYIQSYHNGVARLEILQVVKEDSGNYECVAGNVVTETSCASRVVVLDPEAQRSTQAPIDDHVIETLPKVTRTRTFKKLSEPRPSDIITAVIQRASSMELQRTHSLDPSSTIQTELSANVVNQNDEKLNSYVSSSTPALASEISVVPRPASLGQLSKPAVNSRSLTSLEIQPKTDQTSPLPQLAKGTNLGRSVSMHVVRNNNLLSPDNSPLTTKVTWSPSRDHSGKRETINKATSLEIINESKPLNSIPGYRPVSPVFLTSPDKEKPSVSPLARNDITGGSLGHDPATKDIPKIPKSELENHSSSKLITPLPATSQSNPAHEISLKKLGPSSTSPSHPVTTSSTENDQPAKQEVKALPRVSQLRLQFLQNDLQAQQSRPLASSGAGIKRWHSLPPQDIRPNVVKRDKPALPTPSVAMPSYDEINDEEELHKLMNSTEDFEERKKIRSRLREIRDKQRDELEAKRKQREAEAEDLVKKKFEKAEEEKKKKMEAYKQQAPTHQRDSKYHEVTQNLIADKYKAAEEEKAKKLAAYTHIAETTGPGGEKTVSKTTTTSSTENTPGGGIRTTTTTTKIESSSKGFGGTSYSKPAEVTAQELAQRLMGASGPGVSGRITVKTESWNSSDGRVEKSEKSQSWGAKPQNAMAAFKQMDNANAPAGGAKANALVSVSLAKKAASSMKKNIITIKQELMSFCQANTEEYEGVEITNFSSSWNNGLAFCALIHHFFPNAFDFNSLEASKRRYNFTLAFDTAEKEADIAPLLDVEDMVKMKNPDWKCVFTYVQSIYRHLKDHENNKANPIEQ</sequence>
<protein>
    <submittedName>
        <fullName evidence="9">Uncharacterized protein LOC106051420 isoform X5</fullName>
    </submittedName>
</protein>
<feature type="region of interest" description="Disordered" evidence="5">
    <location>
        <begin position="1809"/>
        <end position="1857"/>
    </location>
</feature>
<feature type="compositionally biased region" description="Basic and acidic residues" evidence="5">
    <location>
        <begin position="782"/>
        <end position="798"/>
    </location>
</feature>
<dbReference type="InterPro" id="IPR013098">
    <property type="entry name" value="Ig_I-set"/>
</dbReference>
<dbReference type="SMART" id="SM00408">
    <property type="entry name" value="IGc2"/>
    <property type="match status" value="4"/>
</dbReference>
<dbReference type="PANTHER" id="PTHR10075:SF14">
    <property type="entry name" value="CELL ADHESION MOLECULE DSCAM2-RELATED"/>
    <property type="match status" value="1"/>
</dbReference>
<feature type="region of interest" description="Disordered" evidence="5">
    <location>
        <begin position="824"/>
        <end position="858"/>
    </location>
</feature>
<feature type="compositionally biased region" description="Basic and acidic residues" evidence="5">
    <location>
        <begin position="343"/>
        <end position="354"/>
    </location>
</feature>
<dbReference type="InterPro" id="IPR022189">
    <property type="entry name" value="SMTN"/>
</dbReference>
<feature type="compositionally biased region" description="Basic and acidic residues" evidence="5">
    <location>
        <begin position="1887"/>
        <end position="1928"/>
    </location>
</feature>
<dbReference type="InterPro" id="IPR003598">
    <property type="entry name" value="Ig_sub2"/>
</dbReference>
<dbReference type="Pfam" id="PF00307">
    <property type="entry name" value="CH"/>
    <property type="match status" value="1"/>
</dbReference>
<dbReference type="SUPFAM" id="SSF47576">
    <property type="entry name" value="Calponin-homology domain, CH-domain"/>
    <property type="match status" value="1"/>
</dbReference>
<dbReference type="CDD" id="cd00096">
    <property type="entry name" value="Ig"/>
    <property type="match status" value="1"/>
</dbReference>
<feature type="domain" description="Ig-like" evidence="7">
    <location>
        <begin position="1298"/>
        <end position="1386"/>
    </location>
</feature>
<comment type="similarity">
    <text evidence="4">Belongs to the smoothelin family.</text>
</comment>
<keyword evidence="3" id="KW-0393">Immunoglobulin domain</keyword>
<name>A0A9W2YKE1_BIOGL</name>
<reference evidence="9" key="1">
    <citation type="submission" date="2025-08" db="UniProtKB">
        <authorList>
            <consortium name="RefSeq"/>
        </authorList>
    </citation>
    <scope>IDENTIFICATION</scope>
</reference>
<dbReference type="Gene3D" id="2.60.40.10">
    <property type="entry name" value="Immunoglobulins"/>
    <property type="match status" value="4"/>
</dbReference>
<dbReference type="Proteomes" id="UP001165740">
    <property type="component" value="Chromosome 12"/>
</dbReference>
<feature type="compositionally biased region" description="Polar residues" evidence="5">
    <location>
        <begin position="197"/>
        <end position="214"/>
    </location>
</feature>
<evidence type="ECO:0000256" key="4">
    <source>
        <dbReference type="ARBA" id="ARBA00061655"/>
    </source>
</evidence>
<accession>A0A9W2YKE1</accession>
<feature type="region of interest" description="Disordered" evidence="5">
    <location>
        <begin position="1975"/>
        <end position="2004"/>
    </location>
</feature>
<evidence type="ECO:0000313" key="8">
    <source>
        <dbReference type="Proteomes" id="UP001165740"/>
    </source>
</evidence>
<feature type="region of interest" description="Disordered" evidence="5">
    <location>
        <begin position="523"/>
        <end position="547"/>
    </location>
</feature>
<dbReference type="PROSITE" id="PS50835">
    <property type="entry name" value="IG_LIKE"/>
    <property type="match status" value="4"/>
</dbReference>
<feature type="domain" description="Ig-like" evidence="7">
    <location>
        <begin position="1101"/>
        <end position="1191"/>
    </location>
</feature>
<feature type="region of interest" description="Disordered" evidence="5">
    <location>
        <begin position="290"/>
        <end position="432"/>
    </location>
</feature>
<dbReference type="InterPro" id="IPR013783">
    <property type="entry name" value="Ig-like_fold"/>
</dbReference>
<dbReference type="InterPro" id="IPR003599">
    <property type="entry name" value="Ig_sub"/>
</dbReference>
<dbReference type="CDD" id="cd21200">
    <property type="entry name" value="CH_SMTN-like"/>
    <property type="match status" value="1"/>
</dbReference>
<dbReference type="FunFam" id="2.60.40.10:FF:000107">
    <property type="entry name" value="Myosin, light chain kinase a"/>
    <property type="match status" value="1"/>
</dbReference>
<keyword evidence="1" id="KW-0597">Phosphoprotein</keyword>
<feature type="compositionally biased region" description="Low complexity" evidence="5">
    <location>
        <begin position="1637"/>
        <end position="1647"/>
    </location>
</feature>
<feature type="region of interest" description="Disordered" evidence="5">
    <location>
        <begin position="2054"/>
        <end position="2073"/>
    </location>
</feature>
<feature type="compositionally biased region" description="Low complexity" evidence="5">
    <location>
        <begin position="1766"/>
        <end position="1780"/>
    </location>
</feature>
<dbReference type="FunFam" id="1.10.418.10:FF:000009">
    <property type="entry name" value="smoothelin isoform X2"/>
    <property type="match status" value="1"/>
</dbReference>
<feature type="compositionally biased region" description="Basic and acidic residues" evidence="5">
    <location>
        <begin position="825"/>
        <end position="837"/>
    </location>
</feature>
<dbReference type="SUPFAM" id="SSF48726">
    <property type="entry name" value="Immunoglobulin"/>
    <property type="match status" value="4"/>
</dbReference>
<dbReference type="InterPro" id="IPR007110">
    <property type="entry name" value="Ig-like_dom"/>
</dbReference>
<dbReference type="PANTHER" id="PTHR10075">
    <property type="entry name" value="BASIGIN RELATED"/>
    <property type="match status" value="1"/>
</dbReference>
<feature type="compositionally biased region" description="Polar residues" evidence="5">
    <location>
        <begin position="1"/>
        <end position="12"/>
    </location>
</feature>
<feature type="region of interest" description="Disordered" evidence="5">
    <location>
        <begin position="1"/>
        <end position="248"/>
    </location>
</feature>
<gene>
    <name evidence="9" type="primary">LOC106051420</name>
</gene>
<feature type="compositionally biased region" description="Basic and acidic residues" evidence="5">
    <location>
        <begin position="1722"/>
        <end position="1739"/>
    </location>
</feature>
<dbReference type="PROSITE" id="PS50021">
    <property type="entry name" value="CH"/>
    <property type="match status" value="1"/>
</dbReference>
<dbReference type="GeneID" id="106051420"/>
<dbReference type="RefSeq" id="XP_055863155.1">
    <property type="nucleotide sequence ID" value="XM_056007180.1"/>
</dbReference>
<dbReference type="SMART" id="SM00033">
    <property type="entry name" value="CH"/>
    <property type="match status" value="1"/>
</dbReference>
<dbReference type="SMART" id="SM00409">
    <property type="entry name" value="IG"/>
    <property type="match status" value="4"/>
</dbReference>
<evidence type="ECO:0000259" key="6">
    <source>
        <dbReference type="PROSITE" id="PS50021"/>
    </source>
</evidence>
<dbReference type="Pfam" id="PF07679">
    <property type="entry name" value="I-set"/>
    <property type="match status" value="4"/>
</dbReference>
<keyword evidence="2" id="KW-0175">Coiled coil</keyword>
<feature type="compositionally biased region" description="Low complexity" evidence="5">
    <location>
        <begin position="841"/>
        <end position="854"/>
    </location>
</feature>
<dbReference type="FunFam" id="2.60.40.10:FF:000022">
    <property type="entry name" value="Cardiac titin"/>
    <property type="match status" value="1"/>
</dbReference>
<dbReference type="Gene3D" id="1.10.418.10">
    <property type="entry name" value="Calponin-like domain"/>
    <property type="match status" value="1"/>
</dbReference>
<dbReference type="FunFam" id="2.60.40.10:FF:000612">
    <property type="entry name" value="palladin isoform X1"/>
    <property type="match status" value="1"/>
</dbReference>
<feature type="region of interest" description="Disordered" evidence="5">
    <location>
        <begin position="1887"/>
        <end position="1941"/>
    </location>
</feature>
<feature type="domain" description="Ig-like" evidence="7">
    <location>
        <begin position="1393"/>
        <end position="1482"/>
    </location>
</feature>
<evidence type="ECO:0000256" key="1">
    <source>
        <dbReference type="ARBA" id="ARBA00022553"/>
    </source>
</evidence>
<feature type="compositionally biased region" description="Low complexity" evidence="5">
    <location>
        <begin position="41"/>
        <end position="55"/>
    </location>
</feature>
<feature type="compositionally biased region" description="Low complexity" evidence="5">
    <location>
        <begin position="736"/>
        <end position="750"/>
    </location>
</feature>
<feature type="region of interest" description="Disordered" evidence="5">
    <location>
        <begin position="722"/>
        <end position="798"/>
    </location>
</feature>
<feature type="compositionally biased region" description="Low complexity" evidence="5">
    <location>
        <begin position="1980"/>
        <end position="1995"/>
    </location>
</feature>
<evidence type="ECO:0000313" key="9">
    <source>
        <dbReference type="RefSeq" id="XP_055863155.1"/>
    </source>
</evidence>
<organism evidence="8 9">
    <name type="scientific">Biomphalaria glabrata</name>
    <name type="common">Bloodfluke planorb</name>
    <name type="synonym">Freshwater snail</name>
    <dbReference type="NCBI Taxonomy" id="6526"/>
    <lineage>
        <taxon>Eukaryota</taxon>
        <taxon>Metazoa</taxon>
        <taxon>Spiralia</taxon>
        <taxon>Lophotrochozoa</taxon>
        <taxon>Mollusca</taxon>
        <taxon>Gastropoda</taxon>
        <taxon>Heterobranchia</taxon>
        <taxon>Euthyneura</taxon>
        <taxon>Panpulmonata</taxon>
        <taxon>Hygrophila</taxon>
        <taxon>Lymnaeoidea</taxon>
        <taxon>Planorbidae</taxon>
        <taxon>Biomphalaria</taxon>
    </lineage>
</organism>
<dbReference type="InterPro" id="IPR036872">
    <property type="entry name" value="CH_dom_sf"/>
</dbReference>